<evidence type="ECO:0000259" key="1">
    <source>
        <dbReference type="Pfam" id="PF00561"/>
    </source>
</evidence>
<dbReference type="Pfam" id="PF00561">
    <property type="entry name" value="Abhydrolase_1"/>
    <property type="match status" value="1"/>
</dbReference>
<dbReference type="PANTHER" id="PTHR43798">
    <property type="entry name" value="MONOACYLGLYCEROL LIPASE"/>
    <property type="match status" value="1"/>
</dbReference>
<dbReference type="InterPro" id="IPR000639">
    <property type="entry name" value="Epox_hydrolase-like"/>
</dbReference>
<keyword evidence="2" id="KW-0378">Hydrolase</keyword>
<gene>
    <name evidence="2" type="ORF">K7C98_24600</name>
</gene>
<evidence type="ECO:0000313" key="3">
    <source>
        <dbReference type="Proteomes" id="UP001139031"/>
    </source>
</evidence>
<dbReference type="EMBL" id="JAIRAU010000031">
    <property type="protein sequence ID" value="MBZ5712435.1"/>
    <property type="molecule type" value="Genomic_DNA"/>
</dbReference>
<reference evidence="2" key="1">
    <citation type="submission" date="2021-08" db="EMBL/GenBank/DDBJ databases">
        <authorList>
            <person name="Stevens D.C."/>
        </authorList>
    </citation>
    <scope>NUCLEOTIDE SEQUENCE</scope>
    <source>
        <strain evidence="2">DSM 53165</strain>
    </source>
</reference>
<sequence length="386" mass="41630">MRRAANYQSWLLGAVAVATPGCFLEDLFGGGPQPPVHDTVELSTGIEMAYHELGDPDGDVVIFLHGYTDTSRSFMPTAKALLDLDDDFHVFVLDQRGHGGSSMPPAADCAAAPEACFEPADMAADVIAFMDAKGIDHAAIVGHSMGSFVAQELGLSHPQRVDKLVLIGTATGVAGNAVLQDYILAEPVEGSWKDGFVAQGLDFPEDVYALDPLDADADAQAWIEGAWVVDPAADPDFLAAIAPETAATRMGTWIGVARALLQTDNTARLQDLEVPTLILWATQDGFFYDDPHQQALRAALDVAVDACKLEYWFKQYGKRPLGPDGVQIDDIGHNTQWATPDEVARDLRSYLNTGKPTRDWYYSADGDPQDIVTEEDAAPLIHGECD</sequence>
<accession>A0ABS7TWA7</accession>
<dbReference type="PANTHER" id="PTHR43798:SF33">
    <property type="entry name" value="HYDROLASE, PUTATIVE (AFU_ORTHOLOGUE AFUA_2G14860)-RELATED"/>
    <property type="match status" value="1"/>
</dbReference>
<dbReference type="InterPro" id="IPR029058">
    <property type="entry name" value="AB_hydrolase_fold"/>
</dbReference>
<dbReference type="GO" id="GO:0016787">
    <property type="term" value="F:hydrolase activity"/>
    <property type="evidence" value="ECO:0007669"/>
    <property type="project" value="UniProtKB-KW"/>
</dbReference>
<dbReference type="PRINTS" id="PR00111">
    <property type="entry name" value="ABHYDROLASE"/>
</dbReference>
<evidence type="ECO:0000313" key="2">
    <source>
        <dbReference type="EMBL" id="MBZ5712435.1"/>
    </source>
</evidence>
<organism evidence="2 3">
    <name type="scientific">Nannocystis pusilla</name>
    <dbReference type="NCBI Taxonomy" id="889268"/>
    <lineage>
        <taxon>Bacteria</taxon>
        <taxon>Pseudomonadati</taxon>
        <taxon>Myxococcota</taxon>
        <taxon>Polyangia</taxon>
        <taxon>Nannocystales</taxon>
        <taxon>Nannocystaceae</taxon>
        <taxon>Nannocystis</taxon>
    </lineage>
</organism>
<comment type="caution">
    <text evidence="2">The sequence shown here is derived from an EMBL/GenBank/DDBJ whole genome shotgun (WGS) entry which is preliminary data.</text>
</comment>
<dbReference type="InterPro" id="IPR000073">
    <property type="entry name" value="AB_hydrolase_1"/>
</dbReference>
<proteinExistence type="predicted"/>
<dbReference type="RefSeq" id="WP_224194191.1">
    <property type="nucleotide sequence ID" value="NZ_JAIRAU010000031.1"/>
</dbReference>
<keyword evidence="3" id="KW-1185">Reference proteome</keyword>
<dbReference type="Gene3D" id="3.40.50.1820">
    <property type="entry name" value="alpha/beta hydrolase"/>
    <property type="match status" value="1"/>
</dbReference>
<protein>
    <submittedName>
        <fullName evidence="2">Alpha/beta hydrolase</fullName>
    </submittedName>
</protein>
<dbReference type="InterPro" id="IPR050266">
    <property type="entry name" value="AB_hydrolase_sf"/>
</dbReference>
<dbReference type="SUPFAM" id="SSF53474">
    <property type="entry name" value="alpha/beta-Hydrolases"/>
    <property type="match status" value="1"/>
</dbReference>
<dbReference type="Proteomes" id="UP001139031">
    <property type="component" value="Unassembled WGS sequence"/>
</dbReference>
<name>A0ABS7TWA7_9BACT</name>
<dbReference type="PRINTS" id="PR00412">
    <property type="entry name" value="EPOXHYDRLASE"/>
</dbReference>
<feature type="domain" description="AB hydrolase-1" evidence="1">
    <location>
        <begin position="60"/>
        <end position="287"/>
    </location>
</feature>